<dbReference type="SUPFAM" id="SSF53474">
    <property type="entry name" value="alpha/beta-Hydrolases"/>
    <property type="match status" value="1"/>
</dbReference>
<accession>A0ABQ1Y337</accession>
<keyword evidence="1" id="KW-0378">Hydrolase</keyword>
<dbReference type="PANTHER" id="PTHR43798">
    <property type="entry name" value="MONOACYLGLYCEROL LIPASE"/>
    <property type="match status" value="1"/>
</dbReference>
<dbReference type="InterPro" id="IPR050266">
    <property type="entry name" value="AB_hydrolase_sf"/>
</dbReference>
<feature type="domain" description="Rifampin ADP-ribosyltransferase" evidence="4">
    <location>
        <begin position="276"/>
        <end position="374"/>
    </location>
</feature>
<feature type="domain" description="AB hydrolase-1" evidence="3">
    <location>
        <begin position="28"/>
        <end position="247"/>
    </location>
</feature>
<dbReference type="Pfam" id="PF12120">
    <property type="entry name" value="Arr-ms"/>
    <property type="match status" value="1"/>
</dbReference>
<dbReference type="NCBIfam" id="NF033144">
    <property type="entry name" value="rifampin_ARR"/>
    <property type="match status" value="1"/>
</dbReference>
<organism evidence="5 6">
    <name type="scientific">Pseudarthrobacter polychromogenes</name>
    <dbReference type="NCBI Taxonomy" id="1676"/>
    <lineage>
        <taxon>Bacteria</taxon>
        <taxon>Bacillati</taxon>
        <taxon>Actinomycetota</taxon>
        <taxon>Actinomycetes</taxon>
        <taxon>Micrococcales</taxon>
        <taxon>Micrococcaceae</taxon>
        <taxon>Pseudarthrobacter</taxon>
    </lineage>
</organism>
<dbReference type="Proteomes" id="UP000596938">
    <property type="component" value="Unassembled WGS sequence"/>
</dbReference>
<dbReference type="InterPro" id="IPR038611">
    <property type="entry name" value="Arr_sf"/>
</dbReference>
<evidence type="ECO:0000313" key="5">
    <source>
        <dbReference type="EMBL" id="GGH10996.1"/>
    </source>
</evidence>
<dbReference type="InterPro" id="IPR000073">
    <property type="entry name" value="AB_hydrolase_1"/>
</dbReference>
<evidence type="ECO:0000256" key="1">
    <source>
        <dbReference type="ARBA" id="ARBA00022801"/>
    </source>
</evidence>
<name>A0ABQ1Y337_9MICC</name>
<reference evidence="6" key="1">
    <citation type="journal article" date="2019" name="Int. J. Syst. Evol. Microbiol.">
        <title>The Global Catalogue of Microorganisms (GCM) 10K type strain sequencing project: providing services to taxonomists for standard genome sequencing and annotation.</title>
        <authorList>
            <consortium name="The Broad Institute Genomics Platform"/>
            <consortium name="The Broad Institute Genome Sequencing Center for Infectious Disease"/>
            <person name="Wu L."/>
            <person name="Ma J."/>
        </authorList>
    </citation>
    <scope>NUCLEOTIDE SEQUENCE [LARGE SCALE GENOMIC DNA]</scope>
    <source>
        <strain evidence="6">CGMCC 1.1927</strain>
    </source>
</reference>
<dbReference type="Gene3D" id="3.20.170.40">
    <property type="entry name" value="Rifampin ADP-ribosyltransferase domain"/>
    <property type="match status" value="1"/>
</dbReference>
<keyword evidence="6" id="KW-1185">Reference proteome</keyword>
<dbReference type="EMBL" id="BMKU01000023">
    <property type="protein sequence ID" value="GGH10996.1"/>
    <property type="molecule type" value="Genomic_DNA"/>
</dbReference>
<dbReference type="PANTHER" id="PTHR43798:SF31">
    <property type="entry name" value="AB HYDROLASE SUPERFAMILY PROTEIN YCLE"/>
    <property type="match status" value="1"/>
</dbReference>
<protein>
    <recommendedName>
        <fullName evidence="7">Pimeloyl-ACP methyl ester carboxylesterase</fullName>
    </recommendedName>
</protein>
<evidence type="ECO:0000256" key="2">
    <source>
        <dbReference type="SAM" id="MobiDB-lite"/>
    </source>
</evidence>
<comment type="caution">
    <text evidence="5">The sequence shown here is derived from an EMBL/GenBank/DDBJ whole genome shotgun (WGS) entry which is preliminary data.</text>
</comment>
<dbReference type="InterPro" id="IPR021975">
    <property type="entry name" value="Rifampin_Arr"/>
</dbReference>
<proteinExistence type="predicted"/>
<evidence type="ECO:0000259" key="3">
    <source>
        <dbReference type="Pfam" id="PF00561"/>
    </source>
</evidence>
<feature type="region of interest" description="Disordered" evidence="2">
    <location>
        <begin position="336"/>
        <end position="363"/>
    </location>
</feature>
<sequence>MESEVRNLTLRTGITVPCLIQGDAGAAPLLLLHAWGESHRCFDRLLPGLAGFRVYAPDLRGQGEADKPGDGYSLAEQAEDAAAILDAAGVETAFVLGSSSGGYVAQQLAASHPGRVAGLVLVGSPLSLQRRPAFAEEVDRLADPINEDWVRSSLSWFTLHQPVPGWYLEERVRDGIRMPAHVWKKILAGLTAAAPPTEAGAIRTPTLILYGGQDDLLPRQDQEVLVSRIPGAVLTVYPDAGHLVLWECPDRVASDAAAFLHALEKTPAGPNDSGPFYHGTKADVRPGDLLVPGYASNYGGRNAANHIYFTATMDAATWGAELSAGEGPGRIYRVEPTGPFQDDPNLTDKKFPGNPTRSYRTREPLRVLGEVPEWQPHSPEALQHMRSHLEELKRQGVEAID</sequence>
<dbReference type="Gene3D" id="3.40.50.1820">
    <property type="entry name" value="alpha/beta hydrolase"/>
    <property type="match status" value="1"/>
</dbReference>
<dbReference type="InterPro" id="IPR029058">
    <property type="entry name" value="AB_hydrolase_fold"/>
</dbReference>
<evidence type="ECO:0000259" key="4">
    <source>
        <dbReference type="Pfam" id="PF12120"/>
    </source>
</evidence>
<dbReference type="PRINTS" id="PR00111">
    <property type="entry name" value="ABHYDROLASE"/>
</dbReference>
<evidence type="ECO:0000313" key="6">
    <source>
        <dbReference type="Proteomes" id="UP000596938"/>
    </source>
</evidence>
<gene>
    <name evidence="5" type="ORF">GCM10011577_40040</name>
</gene>
<evidence type="ECO:0008006" key="7">
    <source>
        <dbReference type="Google" id="ProtNLM"/>
    </source>
</evidence>
<dbReference type="Pfam" id="PF00561">
    <property type="entry name" value="Abhydrolase_1"/>
    <property type="match status" value="1"/>
</dbReference>